<proteinExistence type="predicted"/>
<dbReference type="InterPro" id="IPR021148">
    <property type="entry name" value="Polysacc_synth_dom"/>
</dbReference>
<evidence type="ECO:0000259" key="1">
    <source>
        <dbReference type="Pfam" id="PF04669"/>
    </source>
</evidence>
<dbReference type="Gene3D" id="1.10.3560.10">
    <property type="entry name" value="yst0336 like domain"/>
    <property type="match status" value="1"/>
</dbReference>
<organism evidence="2 3">
    <name type="scientific">Rhynocoris fuscipes</name>
    <dbReference type="NCBI Taxonomy" id="488301"/>
    <lineage>
        <taxon>Eukaryota</taxon>
        <taxon>Metazoa</taxon>
        <taxon>Ecdysozoa</taxon>
        <taxon>Arthropoda</taxon>
        <taxon>Hexapoda</taxon>
        <taxon>Insecta</taxon>
        <taxon>Pterygota</taxon>
        <taxon>Neoptera</taxon>
        <taxon>Paraneoptera</taxon>
        <taxon>Hemiptera</taxon>
        <taxon>Heteroptera</taxon>
        <taxon>Panheteroptera</taxon>
        <taxon>Cimicomorpha</taxon>
        <taxon>Reduviidae</taxon>
        <taxon>Harpactorinae</taxon>
        <taxon>Harpactorini</taxon>
        <taxon>Rhynocoris</taxon>
    </lineage>
</organism>
<dbReference type="InterPro" id="IPR008476">
    <property type="entry name" value="PBDC1_metazoa/fungi"/>
</dbReference>
<evidence type="ECO:0000313" key="3">
    <source>
        <dbReference type="Proteomes" id="UP001461498"/>
    </source>
</evidence>
<comment type="caution">
    <text evidence="2">The sequence shown here is derived from an EMBL/GenBank/DDBJ whole genome shotgun (WGS) entry which is preliminary data.</text>
</comment>
<dbReference type="Proteomes" id="UP001461498">
    <property type="component" value="Unassembled WGS sequence"/>
</dbReference>
<name>A0AAW1DFP9_9HEMI</name>
<protein>
    <recommendedName>
        <fullName evidence="1">Polysaccharide biosynthesis domain-containing protein</fullName>
    </recommendedName>
</protein>
<feature type="domain" description="Polysaccharide biosynthesis" evidence="1">
    <location>
        <begin position="33"/>
        <end position="157"/>
    </location>
</feature>
<dbReference type="InterPro" id="IPR023139">
    <property type="entry name" value="PBDC1-like_dom_sf"/>
</dbReference>
<accession>A0AAW1DFP9</accession>
<dbReference type="EMBL" id="JAPXFL010000003">
    <property type="protein sequence ID" value="KAK9509546.1"/>
    <property type="molecule type" value="Genomic_DNA"/>
</dbReference>
<dbReference type="PANTHER" id="PTHR13410:SF9">
    <property type="entry name" value="PROTEIN PBDC1"/>
    <property type="match status" value="1"/>
</dbReference>
<dbReference type="GO" id="GO:0005737">
    <property type="term" value="C:cytoplasm"/>
    <property type="evidence" value="ECO:0007669"/>
    <property type="project" value="TreeGrafter"/>
</dbReference>
<keyword evidence="3" id="KW-1185">Reference proteome</keyword>
<dbReference type="AlphaFoldDB" id="A0AAW1DFP9"/>
<reference evidence="2 3" key="1">
    <citation type="submission" date="2022-12" db="EMBL/GenBank/DDBJ databases">
        <title>Chromosome-level genome assembly of true bugs.</title>
        <authorList>
            <person name="Ma L."/>
            <person name="Li H."/>
        </authorList>
    </citation>
    <scope>NUCLEOTIDE SEQUENCE [LARGE SCALE GENOMIC DNA]</scope>
    <source>
        <strain evidence="2">Lab_2022b</strain>
    </source>
</reference>
<sequence>MSGISKKMISEDTPAGLDILSRPAEEFENDAQVEVMWAMKAYEHAEVYFNILCSVDPKSLRLTPHDDKIYSLFRQEFPDLDVRLLNEDEMKSVDGKKKWREFCETFKEEIEDYNFGTLVRKDVTGDYTEENSILITRIQFFAIEIARNREGFNDEIRNKFKPVKK</sequence>
<dbReference type="PANTHER" id="PTHR13410">
    <property type="entry name" value="PROTEIN PBDC1"/>
    <property type="match status" value="1"/>
</dbReference>
<evidence type="ECO:0000313" key="2">
    <source>
        <dbReference type="EMBL" id="KAK9509546.1"/>
    </source>
</evidence>
<dbReference type="Pfam" id="PF04669">
    <property type="entry name" value="PBDC1"/>
    <property type="match status" value="1"/>
</dbReference>
<gene>
    <name evidence="2" type="ORF">O3M35_006842</name>
</gene>